<protein>
    <submittedName>
        <fullName evidence="2">Uncharacterized protein</fullName>
    </submittedName>
</protein>
<comment type="caution">
    <text evidence="2">The sequence shown here is derived from an EMBL/GenBank/DDBJ whole genome shotgun (WGS) entry which is preliminary data.</text>
</comment>
<reference evidence="2 3" key="1">
    <citation type="submission" date="2023-03" db="EMBL/GenBank/DDBJ databases">
        <title>High recombination rates correlate with genetic variation in Cardiocondyla obscurior ants.</title>
        <authorList>
            <person name="Errbii M."/>
        </authorList>
    </citation>
    <scope>NUCLEOTIDE SEQUENCE [LARGE SCALE GENOMIC DNA]</scope>
    <source>
        <strain evidence="2">Alpha-2009</strain>
        <tissue evidence="2">Whole body</tissue>
    </source>
</reference>
<keyword evidence="3" id="KW-1185">Reference proteome</keyword>
<name>A0AAW2ESI9_9HYME</name>
<evidence type="ECO:0000256" key="1">
    <source>
        <dbReference type="SAM" id="MobiDB-lite"/>
    </source>
</evidence>
<feature type="region of interest" description="Disordered" evidence="1">
    <location>
        <begin position="44"/>
        <end position="65"/>
    </location>
</feature>
<dbReference type="Proteomes" id="UP001430953">
    <property type="component" value="Unassembled WGS sequence"/>
</dbReference>
<dbReference type="EMBL" id="JADYXP020000017">
    <property type="protein sequence ID" value="KAL0106734.1"/>
    <property type="molecule type" value="Genomic_DNA"/>
</dbReference>
<proteinExistence type="predicted"/>
<feature type="compositionally biased region" description="Polar residues" evidence="1">
    <location>
        <begin position="50"/>
        <end position="61"/>
    </location>
</feature>
<sequence>MEITQHPVRASRFAAHLMRSIRFSVRPDARPQIVSRPDINWDRTGASYKMPNSRNPITISRPTDRLENPSRTDAFLDLFLCCSRNY</sequence>
<dbReference type="AlphaFoldDB" id="A0AAW2ESI9"/>
<accession>A0AAW2ESI9</accession>
<evidence type="ECO:0000313" key="2">
    <source>
        <dbReference type="EMBL" id="KAL0106734.1"/>
    </source>
</evidence>
<evidence type="ECO:0000313" key="3">
    <source>
        <dbReference type="Proteomes" id="UP001430953"/>
    </source>
</evidence>
<gene>
    <name evidence="2" type="ORF">PUN28_015345</name>
</gene>
<organism evidence="2 3">
    <name type="scientific">Cardiocondyla obscurior</name>
    <dbReference type="NCBI Taxonomy" id="286306"/>
    <lineage>
        <taxon>Eukaryota</taxon>
        <taxon>Metazoa</taxon>
        <taxon>Ecdysozoa</taxon>
        <taxon>Arthropoda</taxon>
        <taxon>Hexapoda</taxon>
        <taxon>Insecta</taxon>
        <taxon>Pterygota</taxon>
        <taxon>Neoptera</taxon>
        <taxon>Endopterygota</taxon>
        <taxon>Hymenoptera</taxon>
        <taxon>Apocrita</taxon>
        <taxon>Aculeata</taxon>
        <taxon>Formicoidea</taxon>
        <taxon>Formicidae</taxon>
        <taxon>Myrmicinae</taxon>
        <taxon>Cardiocondyla</taxon>
    </lineage>
</organism>